<dbReference type="SMART" id="SM00131">
    <property type="entry name" value="KU"/>
    <property type="match status" value="1"/>
</dbReference>
<dbReference type="GO" id="GO:0004867">
    <property type="term" value="F:serine-type endopeptidase inhibitor activity"/>
    <property type="evidence" value="ECO:0007669"/>
    <property type="project" value="InterPro"/>
</dbReference>
<dbReference type="Pfam" id="PF00014">
    <property type="entry name" value="Kunitz_BPTI"/>
    <property type="match status" value="1"/>
</dbReference>
<sequence>ETPTTLRVAIWKVFLFFALVALACAQQRKPPAHDPRCRSSRPPIQNPGCHKSFVYIKSRNKCAWTCGRGSFVTRNECEGVCRTPAVCTWDRPFETCVKPFKVYYFVKHTGTCALDIGGCRYTGNNFPTLKECQRTCKAGKP</sequence>
<protein>
    <submittedName>
        <fullName evidence="3">Putative tick kunitz 88</fullName>
    </submittedName>
</protein>
<keyword evidence="1" id="KW-0732">Signal</keyword>
<dbReference type="InterPro" id="IPR002223">
    <property type="entry name" value="Kunitz_BPTI"/>
</dbReference>
<name>A0A023FYM7_AMBPA</name>
<feature type="domain" description="BPTI/Kunitz inhibitor" evidence="2">
    <location>
        <begin position="85"/>
        <end position="137"/>
    </location>
</feature>
<evidence type="ECO:0000256" key="1">
    <source>
        <dbReference type="SAM" id="SignalP"/>
    </source>
</evidence>
<organism evidence="3">
    <name type="scientific">Amblyomma parvum</name>
    <name type="common">South American tick</name>
    <dbReference type="NCBI Taxonomy" id="251391"/>
    <lineage>
        <taxon>Eukaryota</taxon>
        <taxon>Metazoa</taxon>
        <taxon>Ecdysozoa</taxon>
        <taxon>Arthropoda</taxon>
        <taxon>Chelicerata</taxon>
        <taxon>Arachnida</taxon>
        <taxon>Acari</taxon>
        <taxon>Parasitiformes</taxon>
        <taxon>Ixodida</taxon>
        <taxon>Ixodoidea</taxon>
        <taxon>Ixodidae</taxon>
        <taxon>Amblyomminae</taxon>
        <taxon>Amblyomma</taxon>
    </lineage>
</organism>
<accession>A0A023FYM7</accession>
<dbReference type="InterPro" id="IPR036880">
    <property type="entry name" value="Kunitz_BPTI_sf"/>
</dbReference>
<evidence type="ECO:0000259" key="2">
    <source>
        <dbReference type="SMART" id="SM00131"/>
    </source>
</evidence>
<feature type="non-terminal residue" evidence="3">
    <location>
        <position position="1"/>
    </location>
</feature>
<feature type="chain" id="PRO_5001520307" evidence="1">
    <location>
        <begin position="26"/>
        <end position="141"/>
    </location>
</feature>
<dbReference type="SUPFAM" id="SSF57362">
    <property type="entry name" value="BPTI-like"/>
    <property type="match status" value="1"/>
</dbReference>
<evidence type="ECO:0000313" key="3">
    <source>
        <dbReference type="EMBL" id="JAC26579.1"/>
    </source>
</evidence>
<dbReference type="Gene3D" id="4.10.410.10">
    <property type="entry name" value="Pancreatic trypsin inhibitor Kunitz domain"/>
    <property type="match status" value="1"/>
</dbReference>
<feature type="signal peptide" evidence="1">
    <location>
        <begin position="1"/>
        <end position="25"/>
    </location>
</feature>
<dbReference type="AlphaFoldDB" id="A0A023FYM7"/>
<reference evidence="3" key="1">
    <citation type="submission" date="2014-03" db="EMBL/GenBank/DDBJ databases">
        <title>The sialotranscriptome of Amblyomma triste, Amblyomma parvum and Amblyomma cajennense ticks, uncovered by 454-based RNA-seq.</title>
        <authorList>
            <person name="Garcia G.R."/>
            <person name="Gardinassi L.G."/>
            <person name="Ribeiro J.M."/>
            <person name="Anatrielo E."/>
            <person name="Ferreira B.R."/>
            <person name="Moreira H.N."/>
            <person name="Mafra C."/>
            <person name="Olegario M.M."/>
            <person name="Szabo P.J."/>
            <person name="Miranda-Santos I.K."/>
            <person name="Maruyama S.R."/>
        </authorList>
    </citation>
    <scope>NUCLEOTIDE SEQUENCE</scope>
    <source>
        <strain evidence="3">Araguapaz</strain>
        <tissue evidence="3">Salivary glands</tissue>
    </source>
</reference>
<dbReference type="EMBL" id="GBBL01000741">
    <property type="protein sequence ID" value="JAC26579.1"/>
    <property type="molecule type" value="mRNA"/>
</dbReference>
<proteinExistence type="evidence at transcript level"/>